<evidence type="ECO:0000256" key="3">
    <source>
        <dbReference type="ARBA" id="ARBA00022490"/>
    </source>
</evidence>
<evidence type="ECO:0000313" key="8">
    <source>
        <dbReference type="Proteomes" id="UP000808146"/>
    </source>
</evidence>
<proteinExistence type="inferred from homology"/>
<dbReference type="InterPro" id="IPR036584">
    <property type="entry name" value="FliS_sf"/>
</dbReference>
<evidence type="ECO:0000256" key="4">
    <source>
        <dbReference type="ARBA" id="ARBA00022795"/>
    </source>
</evidence>
<evidence type="ECO:0000256" key="5">
    <source>
        <dbReference type="ARBA" id="ARBA00023186"/>
    </source>
</evidence>
<organism evidence="7 8">
    <name type="scientific">Candidatus Dechloromonas phosphorivorans</name>
    <dbReference type="NCBI Taxonomy" id="2899244"/>
    <lineage>
        <taxon>Bacteria</taxon>
        <taxon>Pseudomonadati</taxon>
        <taxon>Pseudomonadota</taxon>
        <taxon>Betaproteobacteria</taxon>
        <taxon>Rhodocyclales</taxon>
        <taxon>Azonexaceae</taxon>
        <taxon>Dechloromonas</taxon>
    </lineage>
</organism>
<evidence type="ECO:0000256" key="6">
    <source>
        <dbReference type="SAM" id="MobiDB-lite"/>
    </source>
</evidence>
<dbReference type="Proteomes" id="UP000808146">
    <property type="component" value="Unassembled WGS sequence"/>
</dbReference>
<dbReference type="PANTHER" id="PTHR34773">
    <property type="entry name" value="FLAGELLAR SECRETION CHAPERONE FLIS"/>
    <property type="match status" value="1"/>
</dbReference>
<dbReference type="InterPro" id="IPR003713">
    <property type="entry name" value="FliS"/>
</dbReference>
<comment type="subcellular location">
    <subcellularLocation>
        <location evidence="1">Cytoplasm</location>
        <location evidence="1">Cytosol</location>
    </subcellularLocation>
</comment>
<keyword evidence="5" id="KW-0143">Chaperone</keyword>
<dbReference type="PANTHER" id="PTHR34773:SF1">
    <property type="entry name" value="FLAGELLAR SECRETION CHAPERONE FLIS"/>
    <property type="match status" value="1"/>
</dbReference>
<protein>
    <submittedName>
        <fullName evidence="7">Flagellar export chaperone FliS</fullName>
    </submittedName>
</protein>
<dbReference type="EMBL" id="JADKBR010000017">
    <property type="protein sequence ID" value="MBK8891441.1"/>
    <property type="molecule type" value="Genomic_DNA"/>
</dbReference>
<dbReference type="SUPFAM" id="SSF101116">
    <property type="entry name" value="Flagellar export chaperone FliS"/>
    <property type="match status" value="1"/>
</dbReference>
<keyword evidence="7" id="KW-0966">Cell projection</keyword>
<dbReference type="Gene3D" id="1.20.120.340">
    <property type="entry name" value="Flagellar protein FliS"/>
    <property type="match status" value="1"/>
</dbReference>
<name>A0A9D7QIJ3_9RHOO</name>
<evidence type="ECO:0000313" key="7">
    <source>
        <dbReference type="EMBL" id="MBK8891441.1"/>
    </source>
</evidence>
<accession>A0A9D7QIJ3</accession>
<keyword evidence="7" id="KW-0282">Flagellum</keyword>
<evidence type="ECO:0000256" key="1">
    <source>
        <dbReference type="ARBA" id="ARBA00004514"/>
    </source>
</evidence>
<comment type="caution">
    <text evidence="7">The sequence shown here is derived from an EMBL/GenBank/DDBJ whole genome shotgun (WGS) entry which is preliminary data.</text>
</comment>
<keyword evidence="7" id="KW-0969">Cilium</keyword>
<evidence type="ECO:0000256" key="2">
    <source>
        <dbReference type="ARBA" id="ARBA00008787"/>
    </source>
</evidence>
<comment type="similarity">
    <text evidence="2">Belongs to the FliS family.</text>
</comment>
<gene>
    <name evidence="7" type="primary">fliS</name>
    <name evidence="7" type="ORF">IPN75_14270</name>
</gene>
<dbReference type="GO" id="GO:0044780">
    <property type="term" value="P:bacterial-type flagellum assembly"/>
    <property type="evidence" value="ECO:0007669"/>
    <property type="project" value="InterPro"/>
</dbReference>
<keyword evidence="4" id="KW-1005">Bacterial flagellum biogenesis</keyword>
<dbReference type="GO" id="GO:0005829">
    <property type="term" value="C:cytosol"/>
    <property type="evidence" value="ECO:0007669"/>
    <property type="project" value="UniProtKB-SubCell"/>
</dbReference>
<feature type="region of interest" description="Disordered" evidence="6">
    <location>
        <begin position="136"/>
        <end position="156"/>
    </location>
</feature>
<dbReference type="CDD" id="cd16098">
    <property type="entry name" value="FliS"/>
    <property type="match status" value="1"/>
</dbReference>
<reference evidence="7" key="1">
    <citation type="submission" date="2020-10" db="EMBL/GenBank/DDBJ databases">
        <title>Connecting structure to function with the recovery of over 1000 high-quality activated sludge metagenome-assembled genomes encoding full-length rRNA genes using long-read sequencing.</title>
        <authorList>
            <person name="Singleton C.M."/>
            <person name="Petriglieri F."/>
            <person name="Kristensen J.M."/>
            <person name="Kirkegaard R.H."/>
            <person name="Michaelsen T.Y."/>
            <person name="Andersen M.H."/>
            <person name="Karst S.M."/>
            <person name="Dueholm M.S."/>
            <person name="Nielsen P.H."/>
            <person name="Albertsen M."/>
        </authorList>
    </citation>
    <scope>NUCLEOTIDE SEQUENCE</scope>
    <source>
        <strain evidence="7">OdNE_18-Q3-R46-58_BAT3C.305</strain>
    </source>
</reference>
<dbReference type="NCBIfam" id="TIGR00208">
    <property type="entry name" value="fliS"/>
    <property type="match status" value="1"/>
</dbReference>
<dbReference type="Pfam" id="PF02561">
    <property type="entry name" value="FliS"/>
    <property type="match status" value="1"/>
</dbReference>
<sequence>MFSANPRTAMNAYRGVGVESIVDSASPHRLVLMLFDGASAAVASAIANLRNGNVPAKCQAISKAMAIIDGGLNASLDLNVGGELAKGLSDLYDYMTRRLLQANLANDLAALEEVARLLEQLGSAWATLAAAPVAPVTRSPAPQPPLRATTLSYGAA</sequence>
<keyword evidence="3" id="KW-0963">Cytoplasm</keyword>
<dbReference type="GO" id="GO:0071973">
    <property type="term" value="P:bacterial-type flagellum-dependent cell motility"/>
    <property type="evidence" value="ECO:0007669"/>
    <property type="project" value="TreeGrafter"/>
</dbReference>
<dbReference type="AlphaFoldDB" id="A0A9D7QIJ3"/>